<dbReference type="PROSITE" id="PS50011">
    <property type="entry name" value="PROTEIN_KINASE_DOM"/>
    <property type="match status" value="1"/>
</dbReference>
<accession>A0ABQ5S5L2</accession>
<sequence>MSLLGKGGLATVVKISDQYALKVLSDVRAAQEEAAILDVLGQSSTVVGFHGRLGEDFGASLQHTALLLELCQGSVSDLLSGLGSQRLPNPTSLTTQQYVVMMINCLAQLHSRGVIHQDIKPSNFLFGRDGSIKLCDFNLSRLANDSTRPSSGGTVLYFSPQKFSNTEDGYAADWWALGVTLYQLLHGLQTWPFSSRSLRRLAQMPASEQLTWVRKAVFKGNLRFRPLSGLPRAARTLIRGLLHPQSELRWGLLQALAGDYPADQAFSAVALRYPHLASDMERLLAVRRLCRSGSSLWQPVPCMFENQAAAVAGTQREVNPRRGRACHSLRAFSSCLLSGRKLRDNVAMTSVTMPAAGVAAVAFLPRRPDGLPPMNQFCAMSQQQQPLQPGQTINQEQMEQYVGPYNLPDTSRSGAGVGSGSIDLVMRHSPKTPPIQQLAPCGACPADSQLFFEQRKKVRCFTGALASALVMRKSLMPRSDTAARAAAAVAAAAPPPLLLTPDGRLVAAPFIPCEIRTHVVDLAAIYRVLAAPNTAAGAGCEDSGPQEPIGRVQGSPGGGQVQGVEVLEEMRVMLERRRLSARYGAGTGNGATSQTSDRLLHKAVRRASCCETAASTLALAPEGPNAVAMWVAARKSSPGAGSVAETNLRPRDDSRQPAAVEVLNAQHIACARSSRHSCSGSSSSSRAAEPSPATQLNSWQQQSPIVGDSNQDTTASTRRSAQVTGCGKQSAEKVLTDTASAAFGDSEAVGLSAVGAAAELLSPFTRYAFRHGVDCVEEAGGMSCVSHTATTSAAPRRLLSLVDSAQHRGPPADRDASGSKGHTHSAQSIFAMRTSCPQSLSTYRAAAAAAAMAAALAGHEKRHRCSQACAFHAPPLQLPQLLPSIGSGGGPAEFESRLSHSNGCGPRQAMGRRSGSCSCDGCSDDLAGGDGDEGGIEDGSSLFSLPLATVRSTLEALQTGVSTRAAALASEGSSRKTRNAFNQPQPTERPTSFPCLDSPGPFGTAAAAALAAAAMAAAAPVRARSTWTGKAGSVLPTSDMRKAFVLEEGKTERRSWGSGTAGDLGFCTVVTPSTTVGSMDGGADGAVVTRSCAWRRLQQARGLTGTADVVAVSSDLSVSGLRPAAAAVCFTAAVGGTSTSGGPPLPRGEQLLAAARGAAATPASPPSSLGSFPAPAYSGRSPHSTSDDDDDDTTSIAMRSSAPTAGSSGCWRHGHVRKIRTQRLYEAEGGGDGNCGDGGGSAASAGYRTCVQSGNGSNRLCRFQSRGLMRAVKQGVV</sequence>
<feature type="domain" description="Protein kinase" evidence="2">
    <location>
        <begin position="1"/>
        <end position="266"/>
    </location>
</feature>
<gene>
    <name evidence="3" type="ORF">VaNZ11_008095</name>
</gene>
<evidence type="ECO:0000313" key="3">
    <source>
        <dbReference type="EMBL" id="GLI64729.1"/>
    </source>
</evidence>
<dbReference type="PANTHER" id="PTHR24345">
    <property type="entry name" value="SERINE/THREONINE-PROTEIN KINASE PLK"/>
    <property type="match status" value="1"/>
</dbReference>
<dbReference type="EMBL" id="BSDZ01000020">
    <property type="protein sequence ID" value="GLI64729.1"/>
    <property type="molecule type" value="Genomic_DNA"/>
</dbReference>
<dbReference type="SUPFAM" id="SSF56112">
    <property type="entry name" value="Protein kinase-like (PK-like)"/>
    <property type="match status" value="1"/>
</dbReference>
<dbReference type="Pfam" id="PF00069">
    <property type="entry name" value="Pkinase"/>
    <property type="match status" value="1"/>
</dbReference>
<feature type="compositionally biased region" description="Low complexity" evidence="1">
    <location>
        <begin position="675"/>
        <end position="693"/>
    </location>
</feature>
<dbReference type="InterPro" id="IPR000719">
    <property type="entry name" value="Prot_kinase_dom"/>
</dbReference>
<feature type="compositionally biased region" description="Polar residues" evidence="1">
    <location>
        <begin position="694"/>
        <end position="723"/>
    </location>
</feature>
<evidence type="ECO:0000256" key="1">
    <source>
        <dbReference type="SAM" id="MobiDB-lite"/>
    </source>
</evidence>
<feature type="compositionally biased region" description="Polar residues" evidence="1">
    <location>
        <begin position="1196"/>
        <end position="1207"/>
    </location>
</feature>
<dbReference type="InterPro" id="IPR011009">
    <property type="entry name" value="Kinase-like_dom_sf"/>
</dbReference>
<evidence type="ECO:0000313" key="4">
    <source>
        <dbReference type="Proteomes" id="UP001165090"/>
    </source>
</evidence>
<comment type="caution">
    <text evidence="3">The sequence shown here is derived from an EMBL/GenBank/DDBJ whole genome shotgun (WGS) entry which is preliminary data.</text>
</comment>
<feature type="region of interest" description="Disordered" evidence="1">
    <location>
        <begin position="883"/>
        <end position="907"/>
    </location>
</feature>
<dbReference type="SMART" id="SM00220">
    <property type="entry name" value="S_TKc"/>
    <property type="match status" value="1"/>
</dbReference>
<evidence type="ECO:0000259" key="2">
    <source>
        <dbReference type="PROSITE" id="PS50011"/>
    </source>
</evidence>
<feature type="region of interest" description="Disordered" evidence="1">
    <location>
        <begin position="1154"/>
        <end position="1213"/>
    </location>
</feature>
<dbReference type="PROSITE" id="PS00108">
    <property type="entry name" value="PROTEIN_KINASE_ST"/>
    <property type="match status" value="1"/>
</dbReference>
<proteinExistence type="predicted"/>
<feature type="compositionally biased region" description="Polar residues" evidence="1">
    <location>
        <begin position="979"/>
        <end position="990"/>
    </location>
</feature>
<feature type="compositionally biased region" description="Low complexity" evidence="1">
    <location>
        <begin position="1154"/>
        <end position="1169"/>
    </location>
</feature>
<feature type="region of interest" description="Disordered" evidence="1">
    <location>
        <begin position="805"/>
        <end position="824"/>
    </location>
</feature>
<organism evidence="3 4">
    <name type="scientific">Volvox africanus</name>
    <dbReference type="NCBI Taxonomy" id="51714"/>
    <lineage>
        <taxon>Eukaryota</taxon>
        <taxon>Viridiplantae</taxon>
        <taxon>Chlorophyta</taxon>
        <taxon>core chlorophytes</taxon>
        <taxon>Chlorophyceae</taxon>
        <taxon>CS clade</taxon>
        <taxon>Chlamydomonadales</taxon>
        <taxon>Volvocaceae</taxon>
        <taxon>Volvox</taxon>
    </lineage>
</organism>
<dbReference type="InterPro" id="IPR008271">
    <property type="entry name" value="Ser/Thr_kinase_AS"/>
</dbReference>
<reference evidence="3 4" key="1">
    <citation type="journal article" date="2023" name="IScience">
        <title>Expanded male sex-determining region conserved during the evolution of homothallism in the green alga Volvox.</title>
        <authorList>
            <person name="Yamamoto K."/>
            <person name="Matsuzaki R."/>
            <person name="Mahakham W."/>
            <person name="Heman W."/>
            <person name="Sekimoto H."/>
            <person name="Kawachi M."/>
            <person name="Minakuchi Y."/>
            <person name="Toyoda A."/>
            <person name="Nozaki H."/>
        </authorList>
    </citation>
    <scope>NUCLEOTIDE SEQUENCE [LARGE SCALE GENOMIC DNA]</scope>
    <source>
        <strain evidence="3 4">NIES-4468</strain>
    </source>
</reference>
<protein>
    <recommendedName>
        <fullName evidence="2">Protein kinase domain-containing protein</fullName>
    </recommendedName>
</protein>
<dbReference type="Gene3D" id="1.10.510.10">
    <property type="entry name" value="Transferase(Phosphotransferase) domain 1"/>
    <property type="match status" value="1"/>
</dbReference>
<keyword evidence="4" id="KW-1185">Reference proteome</keyword>
<dbReference type="Proteomes" id="UP001165090">
    <property type="component" value="Unassembled WGS sequence"/>
</dbReference>
<name>A0ABQ5S5L2_9CHLO</name>
<feature type="region of interest" description="Disordered" evidence="1">
    <location>
        <begin position="968"/>
        <end position="998"/>
    </location>
</feature>
<feature type="region of interest" description="Disordered" evidence="1">
    <location>
        <begin position="675"/>
        <end position="731"/>
    </location>
</feature>